<dbReference type="GO" id="GO:0007169">
    <property type="term" value="P:cell surface receptor protein tyrosine kinase signaling pathway"/>
    <property type="evidence" value="ECO:0007669"/>
    <property type="project" value="TreeGrafter"/>
</dbReference>
<dbReference type="SUPFAM" id="SSF56112">
    <property type="entry name" value="Protein kinase-like (PK-like)"/>
    <property type="match status" value="1"/>
</dbReference>
<feature type="non-terminal residue" evidence="2">
    <location>
        <position position="1"/>
    </location>
</feature>
<dbReference type="EMBL" id="MRZV01000868">
    <property type="protein sequence ID" value="PIK43187.1"/>
    <property type="molecule type" value="Genomic_DNA"/>
</dbReference>
<keyword evidence="3" id="KW-1185">Reference proteome</keyword>
<keyword evidence="2" id="KW-0418">Kinase</keyword>
<proteinExistence type="predicted"/>
<reference evidence="2 3" key="1">
    <citation type="journal article" date="2017" name="PLoS Biol.">
        <title>The sea cucumber genome provides insights into morphological evolution and visceral regeneration.</title>
        <authorList>
            <person name="Zhang X."/>
            <person name="Sun L."/>
            <person name="Yuan J."/>
            <person name="Sun Y."/>
            <person name="Gao Y."/>
            <person name="Zhang L."/>
            <person name="Li S."/>
            <person name="Dai H."/>
            <person name="Hamel J.F."/>
            <person name="Liu C."/>
            <person name="Yu Y."/>
            <person name="Liu S."/>
            <person name="Lin W."/>
            <person name="Guo K."/>
            <person name="Jin S."/>
            <person name="Xu P."/>
            <person name="Storey K.B."/>
            <person name="Huan P."/>
            <person name="Zhang T."/>
            <person name="Zhou Y."/>
            <person name="Zhang J."/>
            <person name="Lin C."/>
            <person name="Li X."/>
            <person name="Xing L."/>
            <person name="Huo D."/>
            <person name="Sun M."/>
            <person name="Wang L."/>
            <person name="Mercier A."/>
            <person name="Li F."/>
            <person name="Yang H."/>
            <person name="Xiang J."/>
        </authorList>
    </citation>
    <scope>NUCLEOTIDE SEQUENCE [LARGE SCALE GENOMIC DNA]</scope>
    <source>
        <strain evidence="2">Shaxun</strain>
        <tissue evidence="2">Muscle</tissue>
    </source>
</reference>
<dbReference type="InterPro" id="IPR011009">
    <property type="entry name" value="Kinase-like_dom_sf"/>
</dbReference>
<dbReference type="InterPro" id="IPR050122">
    <property type="entry name" value="RTK"/>
</dbReference>
<dbReference type="PROSITE" id="PS00109">
    <property type="entry name" value="PROTEIN_KINASE_TYR"/>
    <property type="match status" value="1"/>
</dbReference>
<keyword evidence="2" id="KW-0808">Transferase</keyword>
<dbReference type="OrthoDB" id="535945at2759"/>
<evidence type="ECO:0000313" key="2">
    <source>
        <dbReference type="EMBL" id="PIK43187.1"/>
    </source>
</evidence>
<dbReference type="InterPro" id="IPR000719">
    <property type="entry name" value="Prot_kinase_dom"/>
</dbReference>
<dbReference type="PROSITE" id="PS50011">
    <property type="entry name" value="PROTEIN_KINASE_DOM"/>
    <property type="match status" value="1"/>
</dbReference>
<evidence type="ECO:0000259" key="1">
    <source>
        <dbReference type="PROSITE" id="PS50011"/>
    </source>
</evidence>
<dbReference type="PANTHER" id="PTHR24416">
    <property type="entry name" value="TYROSINE-PROTEIN KINASE RECEPTOR"/>
    <property type="match status" value="1"/>
</dbReference>
<dbReference type="STRING" id="307972.A0A2G8K593"/>
<accession>A0A2G8K593</accession>
<organism evidence="2 3">
    <name type="scientific">Stichopus japonicus</name>
    <name type="common">Sea cucumber</name>
    <dbReference type="NCBI Taxonomy" id="307972"/>
    <lineage>
        <taxon>Eukaryota</taxon>
        <taxon>Metazoa</taxon>
        <taxon>Echinodermata</taxon>
        <taxon>Eleutherozoa</taxon>
        <taxon>Echinozoa</taxon>
        <taxon>Holothuroidea</taxon>
        <taxon>Aspidochirotacea</taxon>
        <taxon>Aspidochirotida</taxon>
        <taxon>Stichopodidae</taxon>
        <taxon>Apostichopus</taxon>
    </lineage>
</organism>
<dbReference type="SMART" id="SM00219">
    <property type="entry name" value="TyrKc"/>
    <property type="match status" value="1"/>
</dbReference>
<dbReference type="GO" id="GO:0005886">
    <property type="term" value="C:plasma membrane"/>
    <property type="evidence" value="ECO:0007669"/>
    <property type="project" value="TreeGrafter"/>
</dbReference>
<dbReference type="PRINTS" id="PR00109">
    <property type="entry name" value="TYRKINASE"/>
</dbReference>
<dbReference type="Gene3D" id="1.10.510.10">
    <property type="entry name" value="Transferase(Phosphotransferase) domain 1"/>
    <property type="match status" value="1"/>
</dbReference>
<dbReference type="Proteomes" id="UP000230750">
    <property type="component" value="Unassembled WGS sequence"/>
</dbReference>
<dbReference type="InterPro" id="IPR008266">
    <property type="entry name" value="Tyr_kinase_AS"/>
</dbReference>
<gene>
    <name evidence="2" type="ORF">BSL78_19972</name>
</gene>
<dbReference type="GO" id="GO:0005524">
    <property type="term" value="F:ATP binding"/>
    <property type="evidence" value="ECO:0007669"/>
    <property type="project" value="InterPro"/>
</dbReference>
<dbReference type="PANTHER" id="PTHR24416:SF620">
    <property type="entry name" value="TYROSINE-PROTEIN KINASE RECEPTOR TORSO"/>
    <property type="match status" value="1"/>
</dbReference>
<dbReference type="InterPro" id="IPR020635">
    <property type="entry name" value="Tyr_kinase_cat_dom"/>
</dbReference>
<sequence length="142" mass="16104">SYLATTKYFHGDLAARNCLVGENLLVKVSDFGLSDDIYQRGYKRIAPEKKRPVKWYSPEANIDGVCSTKGDVWSFGIVLWEIYTLGGIPFAGMPAVEVVNRTKAGYRMPQPEGCPMDIYKVMAECWQESPQQDQTFLRLNTR</sequence>
<evidence type="ECO:0000313" key="3">
    <source>
        <dbReference type="Proteomes" id="UP000230750"/>
    </source>
</evidence>
<dbReference type="GO" id="GO:0004714">
    <property type="term" value="F:transmembrane receptor protein tyrosine kinase activity"/>
    <property type="evidence" value="ECO:0007669"/>
    <property type="project" value="TreeGrafter"/>
</dbReference>
<name>A0A2G8K593_STIJA</name>
<dbReference type="InterPro" id="IPR001245">
    <property type="entry name" value="Ser-Thr/Tyr_kinase_cat_dom"/>
</dbReference>
<protein>
    <submittedName>
        <fullName evidence="2">Putative tyrosine-protein kinase</fullName>
    </submittedName>
</protein>
<dbReference type="Pfam" id="PF07714">
    <property type="entry name" value="PK_Tyr_Ser-Thr"/>
    <property type="match status" value="1"/>
</dbReference>
<dbReference type="GO" id="GO:0043235">
    <property type="term" value="C:receptor complex"/>
    <property type="evidence" value="ECO:0007669"/>
    <property type="project" value="TreeGrafter"/>
</dbReference>
<comment type="caution">
    <text evidence="2">The sequence shown here is derived from an EMBL/GenBank/DDBJ whole genome shotgun (WGS) entry which is preliminary data.</text>
</comment>
<feature type="domain" description="Protein kinase" evidence="1">
    <location>
        <begin position="1"/>
        <end position="142"/>
    </location>
</feature>
<dbReference type="AlphaFoldDB" id="A0A2G8K593"/>